<dbReference type="CDD" id="cd18121">
    <property type="entry name" value="ATP-synt_Fo_c"/>
    <property type="match status" value="1"/>
</dbReference>
<dbReference type="NCBIfam" id="NF009998">
    <property type="entry name" value="PRK13468.1"/>
    <property type="match status" value="1"/>
</dbReference>
<keyword evidence="9 12" id="KW-0446">Lipid-binding</keyword>
<evidence type="ECO:0000256" key="4">
    <source>
        <dbReference type="ARBA" id="ARBA00022547"/>
    </source>
</evidence>
<dbReference type="InterPro" id="IPR017708">
    <property type="entry name" value="Alt_ATP_synth_F0_Csu"/>
</dbReference>
<dbReference type="Pfam" id="PF00137">
    <property type="entry name" value="ATP-synt_C"/>
    <property type="match status" value="1"/>
</dbReference>
<gene>
    <name evidence="12" type="primary">atpE</name>
    <name evidence="14" type="ORF">SAMN05216387_10235</name>
</gene>
<dbReference type="Proteomes" id="UP000198620">
    <property type="component" value="Unassembled WGS sequence"/>
</dbReference>
<dbReference type="InterPro" id="IPR002379">
    <property type="entry name" value="ATPase_proteolipid_c-like_dom"/>
</dbReference>
<dbReference type="InterPro" id="IPR005953">
    <property type="entry name" value="ATP_synth_csu_bac/chlpt"/>
</dbReference>
<evidence type="ECO:0000256" key="9">
    <source>
        <dbReference type="ARBA" id="ARBA00023121"/>
    </source>
</evidence>
<evidence type="ECO:0000259" key="13">
    <source>
        <dbReference type="Pfam" id="PF00137"/>
    </source>
</evidence>
<reference evidence="14 15" key="1">
    <citation type="submission" date="2016-10" db="EMBL/GenBank/DDBJ databases">
        <authorList>
            <person name="de Groot N.N."/>
        </authorList>
    </citation>
    <scope>NUCLEOTIDE SEQUENCE [LARGE SCALE GENOMIC DNA]</scope>
    <source>
        <strain evidence="14 15">Nv1</strain>
    </source>
</reference>
<dbReference type="Gene3D" id="1.20.120.610">
    <property type="entry name" value="lithium bound rotor ring of v- atpase"/>
    <property type="match status" value="1"/>
</dbReference>
<evidence type="ECO:0000313" key="14">
    <source>
        <dbReference type="EMBL" id="SEK56592.1"/>
    </source>
</evidence>
<dbReference type="InterPro" id="IPR000454">
    <property type="entry name" value="ATP_synth_F0_csu"/>
</dbReference>
<keyword evidence="11 12" id="KW-0066">ATP synthesis</keyword>
<dbReference type="STRING" id="1233.SAMN05216387_10235"/>
<keyword evidence="10 12" id="KW-0472">Membrane</keyword>
<evidence type="ECO:0000256" key="8">
    <source>
        <dbReference type="ARBA" id="ARBA00023065"/>
    </source>
</evidence>
<comment type="function">
    <text evidence="12">F(1)F(0) ATP synthase produces ATP from ADP in the presence of a proton or sodium gradient. F-type ATPases consist of two structural domains, F(1) containing the extramembraneous catalytic core and F(0) containing the membrane proton channel, linked together by a central stalk and a peripheral stalk. During catalysis, ATP synthesis in the catalytic domain of F(1) is coupled via a rotary mechanism of the central stalk subunits to proton translocation.</text>
</comment>
<dbReference type="EMBL" id="FOBH01000002">
    <property type="protein sequence ID" value="SEK56592.1"/>
    <property type="molecule type" value="Genomic_DNA"/>
</dbReference>
<keyword evidence="7 12" id="KW-1133">Transmembrane helix</keyword>
<keyword evidence="15" id="KW-1185">Reference proteome</keyword>
<dbReference type="PRINTS" id="PR00124">
    <property type="entry name" value="ATPASEC"/>
</dbReference>
<accession>A0A1H7I426</accession>
<comment type="similarity">
    <text evidence="2 12">Belongs to the ATPase C chain family.</text>
</comment>
<evidence type="ECO:0000256" key="3">
    <source>
        <dbReference type="ARBA" id="ARBA00022448"/>
    </source>
</evidence>
<evidence type="ECO:0000256" key="12">
    <source>
        <dbReference type="HAMAP-Rule" id="MF_01396"/>
    </source>
</evidence>
<dbReference type="NCBIfam" id="TIGR03322">
    <property type="entry name" value="alt_F1F0_F0_C"/>
    <property type="match status" value="1"/>
</dbReference>
<evidence type="ECO:0000256" key="6">
    <source>
        <dbReference type="ARBA" id="ARBA00022781"/>
    </source>
</evidence>
<evidence type="ECO:0000256" key="7">
    <source>
        <dbReference type="ARBA" id="ARBA00022989"/>
    </source>
</evidence>
<dbReference type="NCBIfam" id="TIGR01260">
    <property type="entry name" value="ATP_synt_c"/>
    <property type="match status" value="1"/>
</dbReference>
<dbReference type="SUPFAM" id="SSF81333">
    <property type="entry name" value="F1F0 ATP synthase subunit C"/>
    <property type="match status" value="1"/>
</dbReference>
<keyword evidence="8 12" id="KW-0406">Ion transport</keyword>
<dbReference type="GO" id="GO:0045259">
    <property type="term" value="C:proton-transporting ATP synthase complex"/>
    <property type="evidence" value="ECO:0007669"/>
    <property type="project" value="UniProtKB-KW"/>
</dbReference>
<evidence type="ECO:0000256" key="2">
    <source>
        <dbReference type="ARBA" id="ARBA00006704"/>
    </source>
</evidence>
<keyword evidence="4 12" id="KW-0138">CF(0)</keyword>
<evidence type="ECO:0000256" key="11">
    <source>
        <dbReference type="ARBA" id="ARBA00023310"/>
    </source>
</evidence>
<evidence type="ECO:0000256" key="10">
    <source>
        <dbReference type="ARBA" id="ARBA00023136"/>
    </source>
</evidence>
<keyword evidence="12" id="KW-1003">Cell membrane</keyword>
<comment type="subcellular location">
    <subcellularLocation>
        <location evidence="12">Cell membrane</location>
        <topology evidence="12">Multi-pass membrane protein</topology>
    </subcellularLocation>
    <subcellularLocation>
        <location evidence="1">Membrane</location>
        <topology evidence="1">Multi-pass membrane protein</topology>
    </subcellularLocation>
</comment>
<protein>
    <recommendedName>
        <fullName evidence="12">ATP synthase subunit c</fullName>
    </recommendedName>
    <alternativeName>
        <fullName evidence="12">ATP synthase F(0) sector subunit c</fullName>
    </alternativeName>
    <alternativeName>
        <fullName evidence="12">F-type ATPase subunit c</fullName>
        <shortName evidence="12">F-ATPase subunit c</shortName>
    </alternativeName>
    <alternativeName>
        <fullName evidence="12">Lipid-binding protein</fullName>
    </alternativeName>
</protein>
<dbReference type="InterPro" id="IPR035921">
    <property type="entry name" value="F/V-ATP_Csub_sf"/>
</dbReference>
<feature type="transmembrane region" description="Helical" evidence="12">
    <location>
        <begin position="55"/>
        <end position="79"/>
    </location>
</feature>
<dbReference type="GO" id="GO:0005886">
    <property type="term" value="C:plasma membrane"/>
    <property type="evidence" value="ECO:0007669"/>
    <property type="project" value="UniProtKB-SubCell"/>
</dbReference>
<comment type="function">
    <text evidence="12">Key component of the F(0) channel; it plays a direct role in translocation across the membrane. A homomeric c-ring of between 10-14 subunits forms the central stalk rotor element with the F(1) delta and epsilon subunits.</text>
</comment>
<sequence>MDSITLIAIVSIITAGLTISIGVIAPALGEGRAVSTALSSLAQQPDAATTITRTLFVGLAIIESTAIYCFVVSMILIFANPFWNYAITGAAGK</sequence>
<evidence type="ECO:0000256" key="1">
    <source>
        <dbReference type="ARBA" id="ARBA00004141"/>
    </source>
</evidence>
<feature type="site" description="Reversibly protonated during proton transport" evidence="12">
    <location>
        <position position="63"/>
    </location>
</feature>
<dbReference type="AlphaFoldDB" id="A0A1H7I426"/>
<evidence type="ECO:0000256" key="5">
    <source>
        <dbReference type="ARBA" id="ARBA00022692"/>
    </source>
</evidence>
<keyword evidence="6 12" id="KW-0375">Hydrogen ion transport</keyword>
<keyword evidence="5 12" id="KW-0812">Transmembrane</keyword>
<dbReference type="OrthoDB" id="5296711at2"/>
<dbReference type="HAMAP" id="MF_01396">
    <property type="entry name" value="ATP_synth_c_bact"/>
    <property type="match status" value="1"/>
</dbReference>
<dbReference type="GO" id="GO:0008289">
    <property type="term" value="F:lipid binding"/>
    <property type="evidence" value="ECO:0007669"/>
    <property type="project" value="UniProtKB-KW"/>
</dbReference>
<proteinExistence type="inferred from homology"/>
<dbReference type="GO" id="GO:0046933">
    <property type="term" value="F:proton-transporting ATP synthase activity, rotational mechanism"/>
    <property type="evidence" value="ECO:0007669"/>
    <property type="project" value="UniProtKB-UniRule"/>
</dbReference>
<feature type="domain" description="V-ATPase proteolipid subunit C-like" evidence="13">
    <location>
        <begin position="13"/>
        <end position="76"/>
    </location>
</feature>
<evidence type="ECO:0000313" key="15">
    <source>
        <dbReference type="Proteomes" id="UP000198620"/>
    </source>
</evidence>
<organism evidence="14 15">
    <name type="scientific">Nitrosovibrio tenuis</name>
    <dbReference type="NCBI Taxonomy" id="1233"/>
    <lineage>
        <taxon>Bacteria</taxon>
        <taxon>Pseudomonadati</taxon>
        <taxon>Pseudomonadota</taxon>
        <taxon>Betaproteobacteria</taxon>
        <taxon>Nitrosomonadales</taxon>
        <taxon>Nitrosomonadaceae</taxon>
        <taxon>Nitrosovibrio</taxon>
    </lineage>
</organism>
<dbReference type="GO" id="GO:0033177">
    <property type="term" value="C:proton-transporting two-sector ATPase complex, proton-transporting domain"/>
    <property type="evidence" value="ECO:0007669"/>
    <property type="project" value="InterPro"/>
</dbReference>
<dbReference type="RefSeq" id="WP_090827654.1">
    <property type="nucleotide sequence ID" value="NZ_FOBH01000002.1"/>
</dbReference>
<feature type="transmembrane region" description="Helical" evidence="12">
    <location>
        <begin position="6"/>
        <end position="28"/>
    </location>
</feature>
<name>A0A1H7I426_9PROT</name>
<keyword evidence="3 12" id="KW-0813">Transport</keyword>